<evidence type="ECO:0000259" key="3">
    <source>
        <dbReference type="Pfam" id="PF16861"/>
    </source>
</evidence>
<dbReference type="Gene3D" id="3.90.870.20">
    <property type="entry name" value="Carbamoyltransferase, C-terminal domain"/>
    <property type="match status" value="1"/>
</dbReference>
<dbReference type="InterPro" id="IPR051338">
    <property type="entry name" value="NodU/CmcH_Carbamoyltrnsfr"/>
</dbReference>
<dbReference type="EMBL" id="JAUCDY010000005">
    <property type="protein sequence ID" value="MDM7857760.1"/>
    <property type="molecule type" value="Genomic_DNA"/>
</dbReference>
<keyword evidence="5" id="KW-1185">Reference proteome</keyword>
<evidence type="ECO:0000256" key="1">
    <source>
        <dbReference type="ARBA" id="ARBA00006129"/>
    </source>
</evidence>
<evidence type="ECO:0000259" key="2">
    <source>
        <dbReference type="Pfam" id="PF02543"/>
    </source>
</evidence>
<accession>A0ABT7SNJ6</accession>
<proteinExistence type="inferred from homology"/>
<protein>
    <submittedName>
        <fullName evidence="4">Carbamoyltransferase C-terminal domain-containing protein</fullName>
    </submittedName>
</protein>
<dbReference type="Proteomes" id="UP001241056">
    <property type="component" value="Unassembled WGS sequence"/>
</dbReference>
<dbReference type="CDD" id="cd24100">
    <property type="entry name" value="ASKHA_NBD_MJ1051-like_N"/>
    <property type="match status" value="1"/>
</dbReference>
<dbReference type="InterPro" id="IPR031730">
    <property type="entry name" value="Carbam_trans_C"/>
</dbReference>
<dbReference type="InterPro" id="IPR043129">
    <property type="entry name" value="ATPase_NBD"/>
</dbReference>
<comment type="caution">
    <text evidence="4">The sequence shown here is derived from an EMBL/GenBank/DDBJ whole genome shotgun (WGS) entry which is preliminary data.</text>
</comment>
<dbReference type="Gene3D" id="3.30.420.40">
    <property type="match status" value="2"/>
</dbReference>
<gene>
    <name evidence="4" type="ORF">QEZ41_05645</name>
</gene>
<name>A0ABT7SNJ6_9GAMM</name>
<sequence length="569" mass="63624">MYILGVHTGHDAAACVFKNNELVAYVKEERITRIKGDGRYFHLKAIDEALKIAGISRKELTAIALTRMHLPLSVYKFSKLSMKDKKRRIVNKVKNLSLARYLLKNKTTDASEYVCFEKLRAEFGVSENVDILFSNHHFCHILSSFKFIDWANDTLLLSCDGGGDGAQYSAYHYNGNELVELFGGEETITEAQQNEAASIGLAYSYATELCGFKRNSHEGKITGLAAFGKPVVASEVCKLFEISSCGRIYSKLTGKQRLEEQLDVVFSGLSKEEIAASIQKATETLLVSWVMALLNKTGSKKLALSGGVFSNVKLNYELSKLEQVQEIFVVPAMGDEGLPVGACVNYLLNLHGLQKLTRNRLDNVYFGFPYKASSLKELAIKTGFRFIEQQPALQAATLLSEHKVGAIFYGAMEMGPRALGARTILANPSKRDVNDSINNRLQRTEFMPFAPYVCDKDARDVFYIDEKIEYACRFMTVVTEVKEEWVDKIRAVVHVDGTARPQVVCRDDNPLYYDVLCEFKEITGLPVLVNTSFNAHEEPIINTPEEAIAALKENRVDFLVCDDGVVLRD</sequence>
<evidence type="ECO:0000313" key="4">
    <source>
        <dbReference type="EMBL" id="MDM7857760.1"/>
    </source>
</evidence>
<comment type="similarity">
    <text evidence="1">Belongs to the NodU/CmcH family.</text>
</comment>
<evidence type="ECO:0000313" key="5">
    <source>
        <dbReference type="Proteomes" id="UP001241056"/>
    </source>
</evidence>
<dbReference type="Pfam" id="PF02543">
    <property type="entry name" value="Carbam_trans_N"/>
    <property type="match status" value="1"/>
</dbReference>
<feature type="domain" description="Carbamoyltransferase C-terminal" evidence="3">
    <location>
        <begin position="396"/>
        <end position="566"/>
    </location>
</feature>
<organism evidence="4 5">
    <name type="scientific">Thiopseudomonas acetoxidans</name>
    <dbReference type="NCBI Taxonomy" id="3041622"/>
    <lineage>
        <taxon>Bacteria</taxon>
        <taxon>Pseudomonadati</taxon>
        <taxon>Pseudomonadota</taxon>
        <taxon>Gammaproteobacteria</taxon>
        <taxon>Pseudomonadales</taxon>
        <taxon>Pseudomonadaceae</taxon>
        <taxon>Thiopseudomonas</taxon>
    </lineage>
</organism>
<dbReference type="InterPro" id="IPR038152">
    <property type="entry name" value="Carbam_trans_C_sf"/>
</dbReference>
<reference evidence="4 5" key="1">
    <citation type="submission" date="2023-06" db="EMBL/GenBank/DDBJ databases">
        <title>Thiopseudomonas sp. CY1220 draft genome sequence.</title>
        <authorList>
            <person name="Zhao G."/>
            <person name="An M."/>
        </authorList>
    </citation>
    <scope>NUCLEOTIDE SEQUENCE [LARGE SCALE GENOMIC DNA]</scope>
    <source>
        <strain evidence="4 5">CY1220</strain>
    </source>
</reference>
<dbReference type="RefSeq" id="WP_289410421.1">
    <property type="nucleotide sequence ID" value="NZ_JAUCDY010000005.1"/>
</dbReference>
<dbReference type="SUPFAM" id="SSF53067">
    <property type="entry name" value="Actin-like ATPase domain"/>
    <property type="match status" value="1"/>
</dbReference>
<feature type="domain" description="Carbamoyltransferase" evidence="2">
    <location>
        <begin position="3"/>
        <end position="343"/>
    </location>
</feature>
<dbReference type="Pfam" id="PF16861">
    <property type="entry name" value="Carbam_trans_C"/>
    <property type="match status" value="1"/>
</dbReference>
<dbReference type="PANTHER" id="PTHR34847">
    <property type="entry name" value="NODULATION PROTEIN U"/>
    <property type="match status" value="1"/>
</dbReference>
<dbReference type="PANTHER" id="PTHR34847:SF1">
    <property type="entry name" value="NODULATION PROTEIN U"/>
    <property type="match status" value="1"/>
</dbReference>
<dbReference type="InterPro" id="IPR003696">
    <property type="entry name" value="Carbtransf_dom"/>
</dbReference>